<organism evidence="2 3">
    <name type="scientific">Hanseniaspora guilliermondii</name>
    <dbReference type="NCBI Taxonomy" id="56406"/>
    <lineage>
        <taxon>Eukaryota</taxon>
        <taxon>Fungi</taxon>
        <taxon>Dikarya</taxon>
        <taxon>Ascomycota</taxon>
        <taxon>Saccharomycotina</taxon>
        <taxon>Saccharomycetes</taxon>
        <taxon>Saccharomycodales</taxon>
        <taxon>Saccharomycodaceae</taxon>
        <taxon>Hanseniaspora</taxon>
    </lineage>
</organism>
<feature type="compositionally biased region" description="Basic and acidic residues" evidence="1">
    <location>
        <begin position="213"/>
        <end position="222"/>
    </location>
</feature>
<proteinExistence type="predicted"/>
<accession>A0A1L0CKF0</accession>
<dbReference type="Proteomes" id="UP000183365">
    <property type="component" value="Unassembled WGS sequence"/>
</dbReference>
<evidence type="ECO:0000256" key="1">
    <source>
        <dbReference type="SAM" id="MobiDB-lite"/>
    </source>
</evidence>
<name>A0A1L0CKF0_9ASCO</name>
<protein>
    <submittedName>
        <fullName evidence="2">Uncharacterized protein</fullName>
    </submittedName>
</protein>
<dbReference type="AlphaFoldDB" id="A0A1L0CKF0"/>
<reference evidence="3" key="1">
    <citation type="submission" date="2016-11" db="EMBL/GenBank/DDBJ databases">
        <authorList>
            <person name="Guldener U."/>
        </authorList>
    </citation>
    <scope>NUCLEOTIDE SEQUENCE [LARGE SCALE GENOMIC DNA]</scope>
</reference>
<dbReference type="OrthoDB" id="10405920at2759"/>
<feature type="region of interest" description="Disordered" evidence="1">
    <location>
        <begin position="123"/>
        <end position="179"/>
    </location>
</feature>
<dbReference type="EMBL" id="FQNF01000013">
    <property type="protein sequence ID" value="SGZ38857.1"/>
    <property type="molecule type" value="Genomic_DNA"/>
</dbReference>
<dbReference type="VEuPathDB" id="FungiDB:HGUI_01057"/>
<feature type="region of interest" description="Disordered" evidence="1">
    <location>
        <begin position="213"/>
        <end position="233"/>
    </location>
</feature>
<gene>
    <name evidence="2" type="ORF">HGUI_01057</name>
</gene>
<feature type="region of interest" description="Disordered" evidence="1">
    <location>
        <begin position="276"/>
        <end position="297"/>
    </location>
</feature>
<sequence length="520" mass="59792">MSGVNILNILQSIKDPNRNSVSEDNESVSVNNSSGKLNEKKYVSSSNVQDYNDVFDVLKEVNIPMIDLDLDFKPEGIEHSYSIRDVYKCRKDALSNSLLLNFMKDNIPDREFFALDAAQYHESHNRRVNNNGRNSKNKKAQNKHRGNDYQNTNNNSNPNRKGYTNNHNNHLEDKPESSLEETFEMMKIEKEIESTGNKMQDFELFKKMMRGENLHGDDEKDTQGPPGLSGMFATAGVDEDEFEELEPEGGDLSDSEIIEELTVKKSSKYASFFNENNGDELKEEQDNNLNEEKNSSRSKMLDFLKVQEEKSKNNSPFQKDNNGMEAMPNQMFVNQPLSHHIPPSQKQSLPVQGNTPPYNMVMPNGQPMPYPPGNQQHMNINNHMQVPFNQQHQQVPPYMFGASMGMQHQNVPQQLQMPNMQQMHAHRQIPMDKMQQNNAQPHQMANMQQNNAQAHQMANMQQMPPGFMPGMPFGSMQHNTDSRTATQMPMPPFMDPNFRMLPPDQQMRIMQQFQQSMNKR</sequence>
<feature type="compositionally biased region" description="Basic residues" evidence="1">
    <location>
        <begin position="135"/>
        <end position="144"/>
    </location>
</feature>
<evidence type="ECO:0000313" key="3">
    <source>
        <dbReference type="Proteomes" id="UP000183365"/>
    </source>
</evidence>
<keyword evidence="3" id="KW-1185">Reference proteome</keyword>
<feature type="compositionally biased region" description="Polar residues" evidence="1">
    <location>
        <begin position="148"/>
        <end position="168"/>
    </location>
</feature>
<evidence type="ECO:0000313" key="2">
    <source>
        <dbReference type="EMBL" id="SGZ38857.1"/>
    </source>
</evidence>